<evidence type="ECO:0000256" key="7">
    <source>
        <dbReference type="ARBA" id="ARBA00023154"/>
    </source>
</evidence>
<proteinExistence type="inferred from homology"/>
<dbReference type="Gene3D" id="3.40.1160.10">
    <property type="entry name" value="Acetylglutamate kinase-like"/>
    <property type="match status" value="1"/>
</dbReference>
<evidence type="ECO:0000256" key="10">
    <source>
        <dbReference type="RuleBase" id="RU004249"/>
    </source>
</evidence>
<keyword evidence="3 9" id="KW-0808">Transferase</keyword>
<keyword evidence="6" id="KW-0067">ATP-binding</keyword>
<dbReference type="InterPro" id="IPR001341">
    <property type="entry name" value="Asp_kinase"/>
</dbReference>
<dbReference type="Proteomes" id="UP000627464">
    <property type="component" value="Unassembled WGS sequence"/>
</dbReference>
<evidence type="ECO:0000256" key="4">
    <source>
        <dbReference type="ARBA" id="ARBA00022741"/>
    </source>
</evidence>
<dbReference type="NCBIfam" id="TIGR00657">
    <property type="entry name" value="asp_kinases"/>
    <property type="match status" value="1"/>
</dbReference>
<dbReference type="InterPro" id="IPR054352">
    <property type="entry name" value="ACT_Aspartokinase"/>
</dbReference>
<dbReference type="InterPro" id="IPR042199">
    <property type="entry name" value="AsparK_Bifunc_asparK/hSer_DH"/>
</dbReference>
<dbReference type="NCBIfam" id="NF006570">
    <property type="entry name" value="PRK09084.1"/>
    <property type="match status" value="1"/>
</dbReference>
<evidence type="ECO:0000256" key="6">
    <source>
        <dbReference type="ARBA" id="ARBA00022840"/>
    </source>
</evidence>
<dbReference type="PIRSF" id="PIRSF000726">
    <property type="entry name" value="Asp_kin"/>
    <property type="match status" value="1"/>
</dbReference>
<keyword evidence="10" id="KW-0028">Amino-acid biosynthesis</keyword>
<dbReference type="Pfam" id="PF00696">
    <property type="entry name" value="AA_kinase"/>
    <property type="match status" value="1"/>
</dbReference>
<dbReference type="InterPro" id="IPR047962">
    <property type="entry name" value="LysC_ACT_2"/>
</dbReference>
<accession>A0ABQ1H3R6</accession>
<dbReference type="PROSITE" id="PS51671">
    <property type="entry name" value="ACT"/>
    <property type="match status" value="1"/>
</dbReference>
<keyword evidence="4" id="KW-0547">Nucleotide-binding</keyword>
<dbReference type="CDD" id="cd04917">
    <property type="entry name" value="ACT_AKiii-LysC-EC_2"/>
    <property type="match status" value="1"/>
</dbReference>
<comment type="pathway">
    <text evidence="10">Amino-acid biosynthesis; L-threonine biosynthesis; L-threonine from L-aspartate: step 1/5.</text>
</comment>
<evidence type="ECO:0000313" key="13">
    <source>
        <dbReference type="Proteomes" id="UP000627464"/>
    </source>
</evidence>
<dbReference type="Gene3D" id="3.30.70.260">
    <property type="match status" value="2"/>
</dbReference>
<dbReference type="PANTHER" id="PTHR21499">
    <property type="entry name" value="ASPARTATE KINASE"/>
    <property type="match status" value="1"/>
</dbReference>
<dbReference type="PANTHER" id="PTHR21499:SF59">
    <property type="entry name" value="ASPARTOKINASE"/>
    <property type="match status" value="1"/>
</dbReference>
<evidence type="ECO:0000256" key="3">
    <source>
        <dbReference type="ARBA" id="ARBA00022679"/>
    </source>
</evidence>
<keyword evidence="13" id="KW-1185">Reference proteome</keyword>
<keyword evidence="5 9" id="KW-0418">Kinase</keyword>
<evidence type="ECO:0000256" key="5">
    <source>
        <dbReference type="ARBA" id="ARBA00022777"/>
    </source>
</evidence>
<gene>
    <name evidence="12" type="primary">lysC</name>
    <name evidence="12" type="ORF">GCM10011328_36590</name>
</gene>
<dbReference type="InterPro" id="IPR036393">
    <property type="entry name" value="AceGlu_kinase-like_sf"/>
</dbReference>
<name>A0ABQ1H3R6_9GAMM</name>
<comment type="pathway">
    <text evidence="1 10">Amino-acid biosynthesis; L-lysine biosynthesis via DAP pathway; (S)-tetrahydrodipicolinate from L-aspartate: step 1/4.</text>
</comment>
<evidence type="ECO:0000256" key="9">
    <source>
        <dbReference type="RuleBase" id="RU003448"/>
    </source>
</evidence>
<dbReference type="Pfam" id="PF22468">
    <property type="entry name" value="ACT_9"/>
    <property type="match status" value="1"/>
</dbReference>
<evidence type="ECO:0000256" key="2">
    <source>
        <dbReference type="ARBA" id="ARBA00010122"/>
    </source>
</evidence>
<evidence type="ECO:0000256" key="8">
    <source>
        <dbReference type="ARBA" id="ARBA00047872"/>
    </source>
</evidence>
<dbReference type="InterPro" id="IPR018042">
    <property type="entry name" value="Aspartate_kinase_CS"/>
</dbReference>
<evidence type="ECO:0000256" key="1">
    <source>
        <dbReference type="ARBA" id="ARBA00004766"/>
    </source>
</evidence>
<dbReference type="InterPro" id="IPR001048">
    <property type="entry name" value="Asp/Glu/Uridylate_kinase"/>
</dbReference>
<comment type="catalytic activity">
    <reaction evidence="8 9">
        <text>L-aspartate + ATP = 4-phospho-L-aspartate + ADP</text>
        <dbReference type="Rhea" id="RHEA:23776"/>
        <dbReference type="ChEBI" id="CHEBI:29991"/>
        <dbReference type="ChEBI" id="CHEBI:30616"/>
        <dbReference type="ChEBI" id="CHEBI:57535"/>
        <dbReference type="ChEBI" id="CHEBI:456216"/>
        <dbReference type="EC" id="2.7.2.4"/>
    </reaction>
</comment>
<reference evidence="13" key="1">
    <citation type="journal article" date="2019" name="Int. J. Syst. Evol. Microbiol.">
        <title>The Global Catalogue of Microorganisms (GCM) 10K type strain sequencing project: providing services to taxonomists for standard genome sequencing and annotation.</title>
        <authorList>
            <consortium name="The Broad Institute Genomics Platform"/>
            <consortium name="The Broad Institute Genome Sequencing Center for Infectious Disease"/>
            <person name="Wu L."/>
            <person name="Ma J."/>
        </authorList>
    </citation>
    <scope>NUCLEOTIDE SEQUENCE [LARGE SCALE GENOMIC DNA]</scope>
    <source>
        <strain evidence="13">CGMCC 1.12806</strain>
    </source>
</reference>
<dbReference type="InterPro" id="IPR002912">
    <property type="entry name" value="ACT_dom"/>
</dbReference>
<comment type="similarity">
    <text evidence="2 9">Belongs to the aspartokinase family.</text>
</comment>
<organism evidence="12 13">
    <name type="scientific">Hafnia psychrotolerans</name>
    <dbReference type="NCBI Taxonomy" id="1477018"/>
    <lineage>
        <taxon>Bacteria</taxon>
        <taxon>Pseudomonadati</taxon>
        <taxon>Pseudomonadota</taxon>
        <taxon>Gammaproteobacteria</taxon>
        <taxon>Enterobacterales</taxon>
        <taxon>Hafniaceae</taxon>
        <taxon>Hafnia</taxon>
    </lineage>
</organism>
<dbReference type="InterPro" id="IPR045865">
    <property type="entry name" value="ACT-like_dom_sf"/>
</dbReference>
<comment type="pathway">
    <text evidence="10">Amino-acid biosynthesis; L-methionine biosynthesis via de novo pathway; L-homoserine from L-aspartate: step 1/3.</text>
</comment>
<sequence length="475" mass="51501">MVVFLRDPDTRFTMNHAVSRNANAPSKGTTVVAKFGGTSVADFDAMNRSAEVVLANSDVRLVVLSASAGITNLLVELALGQDVERRIFLLDEIRRIQTAIIDRLDKPDVIRDEISRMLDNIGMLSEAASLATSTALTDELVSHGELMSTLLFVEILRQHNAPAEWFDVRKVMRTNDHFGRAEPDTDALSELAIQQLQPRLQEALVITQGFIGSEGKGRTTTLGRGGSDYTAALLAEALSAARVDIWTDVPGIYTTDPRVVPDAKRIDRIAFEEAAEMATFGAKVLHPATLLPAVRRGIPVFVGSSKDPSAGGTLVCNTTDNPPLFRALALRRKQTLVTLHSLSMLHSRGFLAEVFGILARHNISVDLITTSEVNIALTLDTTGSTSSDDSLLTTSLLTELSSLCRVEVEENLALIAIIGNKLSQACGVGKEVFGVLDPFNIRMICYGASSYNLCFLVPGNDADQVVKTLHRNLFE</sequence>
<evidence type="ECO:0000259" key="11">
    <source>
        <dbReference type="PROSITE" id="PS51671"/>
    </source>
</evidence>
<dbReference type="Gene3D" id="1.20.120.1320">
    <property type="entry name" value="Aspartokinase, catalytic domain"/>
    <property type="match status" value="1"/>
</dbReference>
<feature type="domain" description="ACT" evidence="11">
    <location>
        <begin position="339"/>
        <end position="411"/>
    </location>
</feature>
<dbReference type="EMBL" id="BMFZ01000012">
    <property type="protein sequence ID" value="GGA57774.1"/>
    <property type="molecule type" value="Genomic_DNA"/>
</dbReference>
<dbReference type="InterPro" id="IPR005260">
    <property type="entry name" value="Asp_kin_monofn"/>
</dbReference>
<dbReference type="EC" id="2.7.2.4" evidence="9"/>
<dbReference type="SUPFAM" id="SSF55021">
    <property type="entry name" value="ACT-like"/>
    <property type="match status" value="2"/>
</dbReference>
<comment type="caution">
    <text evidence="12">The sequence shown here is derived from an EMBL/GenBank/DDBJ whole genome shotgun (WGS) entry which is preliminary data.</text>
</comment>
<evidence type="ECO:0000313" key="12">
    <source>
        <dbReference type="EMBL" id="GGA57774.1"/>
    </source>
</evidence>
<keyword evidence="7" id="KW-0457">Lysine biosynthesis</keyword>
<dbReference type="PROSITE" id="PS00324">
    <property type="entry name" value="ASPARTOKINASE"/>
    <property type="match status" value="1"/>
</dbReference>
<protein>
    <recommendedName>
        <fullName evidence="9">Aspartokinase</fullName>
        <ecNumber evidence="9">2.7.2.4</ecNumber>
    </recommendedName>
</protein>
<dbReference type="NCBIfam" id="TIGR00656">
    <property type="entry name" value="asp_kin_monofn"/>
    <property type="match status" value="1"/>
</dbReference>
<dbReference type="SUPFAM" id="SSF53633">
    <property type="entry name" value="Carbamate kinase-like"/>
    <property type="match status" value="1"/>
</dbReference>